<dbReference type="PANTHER" id="PTHR42734:SF17">
    <property type="entry name" value="METAL TRANSPORT SYSTEM ATP-BINDING PROTEIN TM_0124-RELATED"/>
    <property type="match status" value="1"/>
</dbReference>
<evidence type="ECO:0000259" key="5">
    <source>
        <dbReference type="PROSITE" id="PS50893"/>
    </source>
</evidence>
<dbReference type="AlphaFoldDB" id="A0A9D1PUK1"/>
<dbReference type="Pfam" id="PF00005">
    <property type="entry name" value="ABC_tran"/>
    <property type="match status" value="1"/>
</dbReference>
<gene>
    <name evidence="6" type="ORF">IAB12_03630</name>
</gene>
<dbReference type="InterPro" id="IPR003593">
    <property type="entry name" value="AAA+_ATPase"/>
</dbReference>
<accession>A0A9D1PUK1</accession>
<dbReference type="InterPro" id="IPR027417">
    <property type="entry name" value="P-loop_NTPase"/>
</dbReference>
<keyword evidence="4 6" id="KW-0067">ATP-binding</keyword>
<dbReference type="SMART" id="SM00382">
    <property type="entry name" value="AAA"/>
    <property type="match status" value="1"/>
</dbReference>
<dbReference type="PROSITE" id="PS50893">
    <property type="entry name" value="ABC_TRANSPORTER_2"/>
    <property type="match status" value="1"/>
</dbReference>
<comment type="similarity">
    <text evidence="1">Belongs to the ABC transporter superfamily.</text>
</comment>
<dbReference type="InterPro" id="IPR050153">
    <property type="entry name" value="Metal_Ion_Import_ABC"/>
</dbReference>
<proteinExistence type="inferred from homology"/>
<keyword evidence="2" id="KW-0813">Transport</keyword>
<dbReference type="GO" id="GO:0016887">
    <property type="term" value="F:ATP hydrolysis activity"/>
    <property type="evidence" value="ECO:0007669"/>
    <property type="project" value="InterPro"/>
</dbReference>
<evidence type="ECO:0000256" key="2">
    <source>
        <dbReference type="ARBA" id="ARBA00022448"/>
    </source>
</evidence>
<keyword evidence="3" id="KW-0547">Nucleotide-binding</keyword>
<feature type="domain" description="ABC transporter" evidence="5">
    <location>
        <begin position="4"/>
        <end position="243"/>
    </location>
</feature>
<sequence length="257" mass="29138">MDFISLENATVRREGKIILDNVSFKSKEGEHIAIIGPNGAGKSTLINVLYRSVYPLKKDDYRNVILGSERWITSELRKRVSLVSQTEADFINTGYKAIDIVCSALYSSLGFDFHHVVKKEDYSKAEHELERVGMLDKKSRPVNTLSSGELKRILLARANITKPSLLLLDEATSALDFPSRADFRELVRSYTKESTVIMVTHELSEILPEVKRVIAVKNGRIFLDGKKDEVLTQKNLSLLYERKVHLEEEDGIYSAFC</sequence>
<dbReference type="Gene3D" id="3.40.50.300">
    <property type="entry name" value="P-loop containing nucleotide triphosphate hydrolases"/>
    <property type="match status" value="1"/>
</dbReference>
<evidence type="ECO:0000256" key="4">
    <source>
        <dbReference type="ARBA" id="ARBA00022840"/>
    </source>
</evidence>
<dbReference type="EMBL" id="DXHU01000015">
    <property type="protein sequence ID" value="HIV98857.1"/>
    <property type="molecule type" value="Genomic_DNA"/>
</dbReference>
<name>A0A9D1PUK1_9SPIO</name>
<evidence type="ECO:0000256" key="1">
    <source>
        <dbReference type="ARBA" id="ARBA00005417"/>
    </source>
</evidence>
<dbReference type="GO" id="GO:0005524">
    <property type="term" value="F:ATP binding"/>
    <property type="evidence" value="ECO:0007669"/>
    <property type="project" value="UniProtKB-KW"/>
</dbReference>
<organism evidence="6 7">
    <name type="scientific">Candidatus Ornithospirochaeta avicola</name>
    <dbReference type="NCBI Taxonomy" id="2840896"/>
    <lineage>
        <taxon>Bacteria</taxon>
        <taxon>Pseudomonadati</taxon>
        <taxon>Spirochaetota</taxon>
        <taxon>Spirochaetia</taxon>
        <taxon>Spirochaetales</taxon>
        <taxon>Spirochaetaceae</taxon>
        <taxon>Spirochaetaceae incertae sedis</taxon>
        <taxon>Candidatus Ornithospirochaeta</taxon>
    </lineage>
</organism>
<dbReference type="PANTHER" id="PTHR42734">
    <property type="entry name" value="METAL TRANSPORT SYSTEM ATP-BINDING PROTEIN TM_0124-RELATED"/>
    <property type="match status" value="1"/>
</dbReference>
<protein>
    <submittedName>
        <fullName evidence="6">ATP-binding cassette domain-containing protein</fullName>
    </submittedName>
</protein>
<reference evidence="6" key="1">
    <citation type="journal article" date="2021" name="PeerJ">
        <title>Extensive microbial diversity within the chicken gut microbiome revealed by metagenomics and culture.</title>
        <authorList>
            <person name="Gilroy R."/>
            <person name="Ravi A."/>
            <person name="Getino M."/>
            <person name="Pursley I."/>
            <person name="Horton D.L."/>
            <person name="Alikhan N.F."/>
            <person name="Baker D."/>
            <person name="Gharbi K."/>
            <person name="Hall N."/>
            <person name="Watson M."/>
            <person name="Adriaenssens E.M."/>
            <person name="Foster-Nyarko E."/>
            <person name="Jarju S."/>
            <person name="Secka A."/>
            <person name="Antonio M."/>
            <person name="Oren A."/>
            <person name="Chaudhuri R.R."/>
            <person name="La Ragione R."/>
            <person name="Hildebrand F."/>
            <person name="Pallen M.J."/>
        </authorList>
    </citation>
    <scope>NUCLEOTIDE SEQUENCE</scope>
    <source>
        <strain evidence="6">Gambia11-129</strain>
    </source>
</reference>
<reference evidence="6" key="2">
    <citation type="submission" date="2021-04" db="EMBL/GenBank/DDBJ databases">
        <authorList>
            <person name="Gilroy R."/>
        </authorList>
    </citation>
    <scope>NUCLEOTIDE SEQUENCE</scope>
    <source>
        <strain evidence="6">Gambia11-129</strain>
    </source>
</reference>
<evidence type="ECO:0000256" key="3">
    <source>
        <dbReference type="ARBA" id="ARBA00022741"/>
    </source>
</evidence>
<evidence type="ECO:0000313" key="6">
    <source>
        <dbReference type="EMBL" id="HIV98857.1"/>
    </source>
</evidence>
<comment type="caution">
    <text evidence="6">The sequence shown here is derived from an EMBL/GenBank/DDBJ whole genome shotgun (WGS) entry which is preliminary data.</text>
</comment>
<dbReference type="SUPFAM" id="SSF52540">
    <property type="entry name" value="P-loop containing nucleoside triphosphate hydrolases"/>
    <property type="match status" value="1"/>
</dbReference>
<dbReference type="Proteomes" id="UP000823936">
    <property type="component" value="Unassembled WGS sequence"/>
</dbReference>
<evidence type="ECO:0000313" key="7">
    <source>
        <dbReference type="Proteomes" id="UP000823936"/>
    </source>
</evidence>
<dbReference type="InterPro" id="IPR003439">
    <property type="entry name" value="ABC_transporter-like_ATP-bd"/>
</dbReference>